<protein>
    <submittedName>
        <fullName evidence="1">RrF2 family transcriptional regulator</fullName>
    </submittedName>
</protein>
<evidence type="ECO:0000313" key="2">
    <source>
        <dbReference type="Proteomes" id="UP001596226"/>
    </source>
</evidence>
<dbReference type="EMBL" id="JBHSQS010000015">
    <property type="protein sequence ID" value="MFC5926209.1"/>
    <property type="molecule type" value="Genomic_DNA"/>
</dbReference>
<keyword evidence="2" id="KW-1185">Reference proteome</keyword>
<dbReference type="Pfam" id="PF02082">
    <property type="entry name" value="Rrf2"/>
    <property type="match status" value="1"/>
</dbReference>
<dbReference type="RefSeq" id="WP_377514416.1">
    <property type="nucleotide sequence ID" value="NZ_JBHSQS010000015.1"/>
</dbReference>
<dbReference type="PANTHER" id="PTHR33221:SF13">
    <property type="entry name" value="TRANSCRIPTIONAL REGULATOR-RELATED"/>
    <property type="match status" value="1"/>
</dbReference>
<dbReference type="NCBIfam" id="TIGR00738">
    <property type="entry name" value="rrf2_super"/>
    <property type="match status" value="1"/>
</dbReference>
<dbReference type="Proteomes" id="UP001596226">
    <property type="component" value="Unassembled WGS sequence"/>
</dbReference>
<comment type="caution">
    <text evidence="1">The sequence shown here is derived from an EMBL/GenBank/DDBJ whole genome shotgun (WGS) entry which is preliminary data.</text>
</comment>
<dbReference type="PANTHER" id="PTHR33221">
    <property type="entry name" value="WINGED HELIX-TURN-HELIX TRANSCRIPTIONAL REGULATOR, RRF2 FAMILY"/>
    <property type="match status" value="1"/>
</dbReference>
<dbReference type="InterPro" id="IPR036388">
    <property type="entry name" value="WH-like_DNA-bd_sf"/>
</dbReference>
<gene>
    <name evidence="1" type="ORF">ACFQGL_23005</name>
</gene>
<dbReference type="PROSITE" id="PS01332">
    <property type="entry name" value="HTH_RRF2_1"/>
    <property type="match status" value="1"/>
</dbReference>
<dbReference type="InterPro" id="IPR036390">
    <property type="entry name" value="WH_DNA-bd_sf"/>
</dbReference>
<dbReference type="InterPro" id="IPR030489">
    <property type="entry name" value="TR_Rrf2-type_CS"/>
</dbReference>
<sequence length="161" mass="16793">MKMSGGVEWALHCCVVLTTSSRPVPAAKLAELHDVSGSYLAKQLQALARAGLIHSVQGKSGGYALTRAPESITLLDVVRAVDGPGPAFVCTEIRQRGPLATPPSDCTKACPIARAMWTAEKAWRQALAGVTIADLARDVGDDSGPEALTVVGAWLTSDKDG</sequence>
<name>A0ABW1H9B7_9ACTN</name>
<dbReference type="Gene3D" id="1.10.10.10">
    <property type="entry name" value="Winged helix-like DNA-binding domain superfamily/Winged helix DNA-binding domain"/>
    <property type="match status" value="1"/>
</dbReference>
<dbReference type="PROSITE" id="PS51197">
    <property type="entry name" value="HTH_RRF2_2"/>
    <property type="match status" value="1"/>
</dbReference>
<proteinExistence type="predicted"/>
<organism evidence="1 2">
    <name type="scientific">Micromonospora vulcania</name>
    <dbReference type="NCBI Taxonomy" id="1441873"/>
    <lineage>
        <taxon>Bacteria</taxon>
        <taxon>Bacillati</taxon>
        <taxon>Actinomycetota</taxon>
        <taxon>Actinomycetes</taxon>
        <taxon>Micromonosporales</taxon>
        <taxon>Micromonosporaceae</taxon>
        <taxon>Micromonospora</taxon>
    </lineage>
</organism>
<reference evidence="2" key="1">
    <citation type="journal article" date="2019" name="Int. J. Syst. Evol. Microbiol.">
        <title>The Global Catalogue of Microorganisms (GCM) 10K type strain sequencing project: providing services to taxonomists for standard genome sequencing and annotation.</title>
        <authorList>
            <consortium name="The Broad Institute Genomics Platform"/>
            <consortium name="The Broad Institute Genome Sequencing Center for Infectious Disease"/>
            <person name="Wu L."/>
            <person name="Ma J."/>
        </authorList>
    </citation>
    <scope>NUCLEOTIDE SEQUENCE [LARGE SCALE GENOMIC DNA]</scope>
    <source>
        <strain evidence="2">CGMCC 4.7144</strain>
    </source>
</reference>
<dbReference type="InterPro" id="IPR000944">
    <property type="entry name" value="Tscrpt_reg_Rrf2"/>
</dbReference>
<dbReference type="SUPFAM" id="SSF46785">
    <property type="entry name" value="Winged helix' DNA-binding domain"/>
    <property type="match status" value="1"/>
</dbReference>
<accession>A0ABW1H9B7</accession>
<evidence type="ECO:0000313" key="1">
    <source>
        <dbReference type="EMBL" id="MFC5926209.1"/>
    </source>
</evidence>